<dbReference type="GO" id="GO:0016020">
    <property type="term" value="C:membrane"/>
    <property type="evidence" value="ECO:0007669"/>
    <property type="project" value="TreeGrafter"/>
</dbReference>
<feature type="compositionally biased region" description="Polar residues" evidence="2">
    <location>
        <begin position="219"/>
        <end position="238"/>
    </location>
</feature>
<protein>
    <submittedName>
        <fullName evidence="4">Flavo protein-like protein</fullName>
    </submittedName>
</protein>
<evidence type="ECO:0000256" key="2">
    <source>
        <dbReference type="SAM" id="MobiDB-lite"/>
    </source>
</evidence>
<dbReference type="OrthoDB" id="504689at2759"/>
<evidence type="ECO:0000313" key="4">
    <source>
        <dbReference type="EMBL" id="ORZ13265.1"/>
    </source>
</evidence>
<organism evidence="4 5">
    <name type="scientific">Absidia repens</name>
    <dbReference type="NCBI Taxonomy" id="90262"/>
    <lineage>
        <taxon>Eukaryota</taxon>
        <taxon>Fungi</taxon>
        <taxon>Fungi incertae sedis</taxon>
        <taxon>Mucoromycota</taxon>
        <taxon>Mucoromycotina</taxon>
        <taxon>Mucoromycetes</taxon>
        <taxon>Mucorales</taxon>
        <taxon>Cunninghamellaceae</taxon>
        <taxon>Absidia</taxon>
    </lineage>
</organism>
<dbReference type="Pfam" id="PF03358">
    <property type="entry name" value="FMN_red"/>
    <property type="match status" value="1"/>
</dbReference>
<dbReference type="Gene3D" id="3.40.50.360">
    <property type="match status" value="1"/>
</dbReference>
<feature type="compositionally biased region" description="Polar residues" evidence="2">
    <location>
        <begin position="266"/>
        <end position="296"/>
    </location>
</feature>
<evidence type="ECO:0000256" key="1">
    <source>
        <dbReference type="ARBA" id="ARBA00006961"/>
    </source>
</evidence>
<proteinExistence type="inferred from homology"/>
<feature type="compositionally biased region" description="Low complexity" evidence="2">
    <location>
        <begin position="326"/>
        <end position="346"/>
    </location>
</feature>
<accession>A0A1X2IBI8</accession>
<dbReference type="GO" id="GO:0003955">
    <property type="term" value="F:NAD(P)H dehydrogenase (quinone) activity"/>
    <property type="evidence" value="ECO:0007669"/>
    <property type="project" value="InterPro"/>
</dbReference>
<name>A0A1X2IBI8_9FUNG</name>
<dbReference type="SUPFAM" id="SSF52218">
    <property type="entry name" value="Flavoproteins"/>
    <property type="match status" value="1"/>
</dbReference>
<dbReference type="EMBL" id="MCGE01000017">
    <property type="protein sequence ID" value="ORZ13265.1"/>
    <property type="molecule type" value="Genomic_DNA"/>
</dbReference>
<dbReference type="Proteomes" id="UP000193560">
    <property type="component" value="Unassembled WGS sequence"/>
</dbReference>
<dbReference type="GO" id="GO:0010181">
    <property type="term" value="F:FMN binding"/>
    <property type="evidence" value="ECO:0007669"/>
    <property type="project" value="InterPro"/>
</dbReference>
<dbReference type="InterPro" id="IPR008254">
    <property type="entry name" value="Flavodoxin/NO_synth"/>
</dbReference>
<dbReference type="PANTHER" id="PTHR30546:SF23">
    <property type="entry name" value="FLAVOPROTEIN-LIKE PROTEIN YCP4-RELATED"/>
    <property type="match status" value="1"/>
</dbReference>
<sequence length="366" mass="37992">MDDQKPKIYIVLYSLYHHIYKLATSIAEGAEANGCEVKIFQVKETLSEEILGKMKAPPKPDLPVITAAQLTEADGILFGVPTRFGTFPAQVKTLLDATGSLWAKGSLAQKFAGFFVSCASQHGGFETTALTAITYLVHHGINFVPFGYPNPALFDNTKVICGSPYGAGTSTNGDGSRQPIEDELNIAKHQGENFAKFLATYHRGVKKLTAGGGVKEAKSQQQPAAGNAPPTSSSTTPQAVGTAAGATTATAAGAGAVAAGTAAGKKSNNTGDQLSGAPQPSTGSAAPTEPLNKSTGPISPAQPQQPPISSDTAQGQKATPNKGPLSQQQQQTQPSAAPQQEQAARQEPTKKKKGLWFCCGSKDDLD</sequence>
<gene>
    <name evidence="4" type="ORF">BCR42DRAFT_378532</name>
</gene>
<dbReference type="InterPro" id="IPR010089">
    <property type="entry name" value="Flavoprotein_WrbA-like"/>
</dbReference>
<dbReference type="STRING" id="90262.A0A1X2IBI8"/>
<feature type="compositionally biased region" description="Low complexity" evidence="2">
    <location>
        <begin position="297"/>
        <end position="310"/>
    </location>
</feature>
<comment type="similarity">
    <text evidence="1">Belongs to the WrbA family.</text>
</comment>
<dbReference type="PANTHER" id="PTHR30546">
    <property type="entry name" value="FLAVODOXIN-RELATED PROTEIN WRBA-RELATED"/>
    <property type="match status" value="1"/>
</dbReference>
<dbReference type="PROSITE" id="PS50902">
    <property type="entry name" value="FLAVODOXIN_LIKE"/>
    <property type="match status" value="1"/>
</dbReference>
<comment type="caution">
    <text evidence="4">The sequence shown here is derived from an EMBL/GenBank/DDBJ whole genome shotgun (WGS) entry which is preliminary data.</text>
</comment>
<dbReference type="AlphaFoldDB" id="A0A1X2IBI8"/>
<dbReference type="InterPro" id="IPR005025">
    <property type="entry name" value="FMN_Rdtase-like_dom"/>
</dbReference>
<dbReference type="InterPro" id="IPR029039">
    <property type="entry name" value="Flavoprotein-like_sf"/>
</dbReference>
<evidence type="ECO:0000313" key="5">
    <source>
        <dbReference type="Proteomes" id="UP000193560"/>
    </source>
</evidence>
<dbReference type="NCBIfam" id="NF002999">
    <property type="entry name" value="PRK03767.1"/>
    <property type="match status" value="1"/>
</dbReference>
<dbReference type="NCBIfam" id="TIGR01755">
    <property type="entry name" value="flav_wrbA"/>
    <property type="match status" value="1"/>
</dbReference>
<evidence type="ECO:0000259" key="3">
    <source>
        <dbReference type="PROSITE" id="PS50902"/>
    </source>
</evidence>
<dbReference type="FunFam" id="3.40.50.360:FF:000001">
    <property type="entry name" value="NAD(P)H dehydrogenase (Quinone) FQR1-like"/>
    <property type="match status" value="1"/>
</dbReference>
<keyword evidence="5" id="KW-1185">Reference proteome</keyword>
<reference evidence="4 5" key="1">
    <citation type="submission" date="2016-07" db="EMBL/GenBank/DDBJ databases">
        <title>Pervasive Adenine N6-methylation of Active Genes in Fungi.</title>
        <authorList>
            <consortium name="DOE Joint Genome Institute"/>
            <person name="Mondo S.J."/>
            <person name="Dannebaum R.O."/>
            <person name="Kuo R.C."/>
            <person name="Labutti K."/>
            <person name="Haridas S."/>
            <person name="Kuo A."/>
            <person name="Salamov A."/>
            <person name="Ahrendt S.R."/>
            <person name="Lipzen A."/>
            <person name="Sullivan W."/>
            <person name="Andreopoulos W.B."/>
            <person name="Clum A."/>
            <person name="Lindquist E."/>
            <person name="Daum C."/>
            <person name="Ramamoorthy G.K."/>
            <person name="Gryganskyi A."/>
            <person name="Culley D."/>
            <person name="Magnuson J.K."/>
            <person name="James T.Y."/>
            <person name="O'Malley M.A."/>
            <person name="Stajich J.E."/>
            <person name="Spatafora J.W."/>
            <person name="Visel A."/>
            <person name="Grigoriev I.V."/>
        </authorList>
    </citation>
    <scope>NUCLEOTIDE SEQUENCE [LARGE SCALE GENOMIC DNA]</scope>
    <source>
        <strain evidence="4 5">NRRL 1336</strain>
    </source>
</reference>
<feature type="region of interest" description="Disordered" evidence="2">
    <location>
        <begin position="262"/>
        <end position="366"/>
    </location>
</feature>
<feature type="domain" description="Flavodoxin-like" evidence="3">
    <location>
        <begin position="8"/>
        <end position="194"/>
    </location>
</feature>
<feature type="region of interest" description="Disordered" evidence="2">
    <location>
        <begin position="212"/>
        <end position="242"/>
    </location>
</feature>